<dbReference type="Gene3D" id="3.40.390.30">
    <property type="entry name" value="Metalloproteases ('zincins'), catalytic domain"/>
    <property type="match status" value="1"/>
</dbReference>
<dbReference type="PANTHER" id="PTHR46986:SF1">
    <property type="entry name" value="ENDORIBONUCLEASE YBEY, CHLOROPLASTIC"/>
    <property type="match status" value="1"/>
</dbReference>
<keyword evidence="2 7" id="KW-0540">Nuclease</keyword>
<dbReference type="InterPro" id="IPR002036">
    <property type="entry name" value="YbeY"/>
</dbReference>
<evidence type="ECO:0000256" key="1">
    <source>
        <dbReference type="ARBA" id="ARBA00010875"/>
    </source>
</evidence>
<keyword evidence="7" id="KW-0698">rRNA processing</keyword>
<name>A0ABV8Q0H5_9BACT</name>
<feature type="binding site" evidence="7">
    <location>
        <position position="113"/>
    </location>
    <ligand>
        <name>Zn(2+)</name>
        <dbReference type="ChEBI" id="CHEBI:29105"/>
        <note>catalytic</note>
    </ligand>
</feature>
<keyword evidence="4 7" id="KW-0255">Endonuclease</keyword>
<comment type="function">
    <text evidence="7">Single strand-specific metallo-endoribonuclease involved in late-stage 70S ribosome quality control and in maturation of the 3' terminus of the 16S rRNA.</text>
</comment>
<organism evidence="8 9">
    <name type="scientific">Parasediminibacterium paludis</name>
    <dbReference type="NCBI Taxonomy" id="908966"/>
    <lineage>
        <taxon>Bacteria</taxon>
        <taxon>Pseudomonadati</taxon>
        <taxon>Bacteroidota</taxon>
        <taxon>Chitinophagia</taxon>
        <taxon>Chitinophagales</taxon>
        <taxon>Chitinophagaceae</taxon>
        <taxon>Parasediminibacterium</taxon>
    </lineage>
</organism>
<evidence type="ECO:0000256" key="7">
    <source>
        <dbReference type="HAMAP-Rule" id="MF_00009"/>
    </source>
</evidence>
<dbReference type="InterPro" id="IPR023091">
    <property type="entry name" value="MetalPrtase_cat_dom_sf_prd"/>
</dbReference>
<comment type="similarity">
    <text evidence="1 7">Belongs to the endoribonuclease YbeY family.</text>
</comment>
<evidence type="ECO:0000256" key="6">
    <source>
        <dbReference type="ARBA" id="ARBA00022833"/>
    </source>
</evidence>
<evidence type="ECO:0000256" key="5">
    <source>
        <dbReference type="ARBA" id="ARBA00022801"/>
    </source>
</evidence>
<evidence type="ECO:0000313" key="8">
    <source>
        <dbReference type="EMBL" id="MFC4233010.1"/>
    </source>
</evidence>
<keyword evidence="7" id="KW-0690">Ribosome biogenesis</keyword>
<keyword evidence="9" id="KW-1185">Reference proteome</keyword>
<dbReference type="Proteomes" id="UP001595906">
    <property type="component" value="Unassembled WGS sequence"/>
</dbReference>
<keyword evidence="3 7" id="KW-0479">Metal-binding</keyword>
<dbReference type="NCBIfam" id="TIGR00043">
    <property type="entry name" value="rRNA maturation RNase YbeY"/>
    <property type="match status" value="1"/>
</dbReference>
<evidence type="ECO:0000313" key="9">
    <source>
        <dbReference type="Proteomes" id="UP001595906"/>
    </source>
</evidence>
<protein>
    <recommendedName>
        <fullName evidence="7">Endoribonuclease YbeY</fullName>
        <ecNumber evidence="7">3.1.-.-</ecNumber>
    </recommendedName>
</protein>
<comment type="caution">
    <text evidence="8">The sequence shown here is derived from an EMBL/GenBank/DDBJ whole genome shotgun (WGS) entry which is preliminary data.</text>
</comment>
<dbReference type="EC" id="3.1.-.-" evidence="7"/>
<evidence type="ECO:0000256" key="3">
    <source>
        <dbReference type="ARBA" id="ARBA00022723"/>
    </source>
</evidence>
<dbReference type="EMBL" id="JBHSDC010000029">
    <property type="protein sequence ID" value="MFC4233010.1"/>
    <property type="molecule type" value="Genomic_DNA"/>
</dbReference>
<keyword evidence="6 7" id="KW-0862">Zinc</keyword>
<sequence length="143" mass="16844">MQTVSFHTADKQLTIRNRALLKQFIANIFDLENKPLKKLDYVFCSDEYLLQINKDFLNHDYYTDIITFPLSDKQEAITAEVYVSLDRVRDNANQHGSTIHDETLRVLFHGALHLCGYGDKSPREAEKMRNKEDYYINQFHVEQ</sequence>
<dbReference type="Pfam" id="PF02130">
    <property type="entry name" value="YbeY"/>
    <property type="match status" value="1"/>
</dbReference>
<reference evidence="9" key="1">
    <citation type="journal article" date="2019" name="Int. J. Syst. Evol. Microbiol.">
        <title>The Global Catalogue of Microorganisms (GCM) 10K type strain sequencing project: providing services to taxonomists for standard genome sequencing and annotation.</title>
        <authorList>
            <consortium name="The Broad Institute Genomics Platform"/>
            <consortium name="The Broad Institute Genome Sequencing Center for Infectious Disease"/>
            <person name="Wu L."/>
            <person name="Ma J."/>
        </authorList>
    </citation>
    <scope>NUCLEOTIDE SEQUENCE [LARGE SCALE GENOMIC DNA]</scope>
    <source>
        <strain evidence="9">CECT 8010</strain>
    </source>
</reference>
<feature type="binding site" evidence="7">
    <location>
        <position position="119"/>
    </location>
    <ligand>
        <name>Zn(2+)</name>
        <dbReference type="ChEBI" id="CHEBI:29105"/>
        <note>catalytic</note>
    </ligand>
</feature>
<comment type="cofactor">
    <cofactor evidence="7">
        <name>Zn(2+)</name>
        <dbReference type="ChEBI" id="CHEBI:29105"/>
    </cofactor>
    <text evidence="7">Binds 1 zinc ion.</text>
</comment>
<proteinExistence type="inferred from homology"/>
<keyword evidence="5 7" id="KW-0378">Hydrolase</keyword>
<dbReference type="HAMAP" id="MF_00009">
    <property type="entry name" value="Endoribonucl_YbeY"/>
    <property type="match status" value="1"/>
</dbReference>
<dbReference type="SUPFAM" id="SSF55486">
    <property type="entry name" value="Metalloproteases ('zincins'), catalytic domain"/>
    <property type="match status" value="1"/>
</dbReference>
<accession>A0ABV8Q0H5</accession>
<keyword evidence="7" id="KW-0963">Cytoplasm</keyword>
<dbReference type="RefSeq" id="WP_379015101.1">
    <property type="nucleotide sequence ID" value="NZ_JBHSDC010000029.1"/>
</dbReference>
<gene>
    <name evidence="7 8" type="primary">ybeY</name>
    <name evidence="8" type="ORF">ACFOW1_14005</name>
</gene>
<evidence type="ECO:0000256" key="2">
    <source>
        <dbReference type="ARBA" id="ARBA00022722"/>
    </source>
</evidence>
<comment type="subcellular location">
    <subcellularLocation>
        <location evidence="7">Cytoplasm</location>
    </subcellularLocation>
</comment>
<feature type="binding site" evidence="7">
    <location>
        <position position="109"/>
    </location>
    <ligand>
        <name>Zn(2+)</name>
        <dbReference type="ChEBI" id="CHEBI:29105"/>
        <note>catalytic</note>
    </ligand>
</feature>
<evidence type="ECO:0000256" key="4">
    <source>
        <dbReference type="ARBA" id="ARBA00022759"/>
    </source>
</evidence>
<dbReference type="PANTHER" id="PTHR46986">
    <property type="entry name" value="ENDORIBONUCLEASE YBEY, CHLOROPLASTIC"/>
    <property type="match status" value="1"/>
</dbReference>